<feature type="region of interest" description="Disordered" evidence="1">
    <location>
        <begin position="293"/>
        <end position="330"/>
    </location>
</feature>
<gene>
    <name evidence="3" type="ORF">Q8A70_05840</name>
</gene>
<dbReference type="Proteomes" id="UP001230156">
    <property type="component" value="Unassembled WGS sequence"/>
</dbReference>
<keyword evidence="3" id="KW-0966">Cell projection</keyword>
<organism evidence="3 4">
    <name type="scientific">Dongia sedimenti</name>
    <dbReference type="NCBI Taxonomy" id="3064282"/>
    <lineage>
        <taxon>Bacteria</taxon>
        <taxon>Pseudomonadati</taxon>
        <taxon>Pseudomonadota</taxon>
        <taxon>Alphaproteobacteria</taxon>
        <taxon>Rhodospirillales</taxon>
        <taxon>Dongiaceae</taxon>
        <taxon>Dongia</taxon>
    </lineage>
</organism>
<dbReference type="InterPro" id="IPR021136">
    <property type="entry name" value="Flagellar_hook_control-like_C"/>
</dbReference>
<evidence type="ECO:0000259" key="2">
    <source>
        <dbReference type="Pfam" id="PF02120"/>
    </source>
</evidence>
<dbReference type="InterPro" id="IPR038610">
    <property type="entry name" value="FliK-like_C_sf"/>
</dbReference>
<feature type="compositionally biased region" description="Acidic residues" evidence="1">
    <location>
        <begin position="151"/>
        <end position="160"/>
    </location>
</feature>
<comment type="caution">
    <text evidence="3">The sequence shown here is derived from an EMBL/GenBank/DDBJ whole genome shotgun (WGS) entry which is preliminary data.</text>
</comment>
<feature type="compositionally biased region" description="Low complexity" evidence="1">
    <location>
        <begin position="161"/>
        <end position="175"/>
    </location>
</feature>
<feature type="region of interest" description="Disordered" evidence="1">
    <location>
        <begin position="1"/>
        <end position="187"/>
    </location>
</feature>
<sequence>MQQIRFDFLGSVNGGSSRTNGNNTSTAQTGDAFAQILDQQLTRRADADTGRRAADPRARSDASDRADGKRPQVLKRRDAKDTGSATAGSKSEAASAKPAPKTEPTEKTAAERDTCGKPATKPQPDETDETTEAAAGTPAATEGNGSSGTTETEEQPDTSEDANQQQQNDGTQQQASDGTDQGETAAESADLSLLAMLAVPLPLQAIASDVSGEAAPPLDGDNAAAALQAGLAASLAGSIDLGATASGKVPAQTAAGGLKFGAILNAGIADPQQGGTDALTALQGAAEELAKAADPLAQPAQDANGKPKDSASPGAKARDAAQDKAAATVDPEANAKAVASIIQPTARASAVTWSGTTNVRNELAESMAVQAGATFASDDAEFSNWSQVLGSGASGLGGSLSARQTAFMTQMRQNLQNLPVQEQIAVQIKGAMQNGNSRVTVALHPVELGRVEVKLDIDKDKNVTATIVVDRPATLDLLRNDAKALERALQDAGLQTGNGSLSFNLRDSNGQNGGGAQNGTGTGGSGSGTATGGSDVRAETARPDVVATADGYVDLET</sequence>
<feature type="domain" description="Flagellar hook-length control protein-like C-terminal" evidence="2">
    <location>
        <begin position="427"/>
        <end position="510"/>
    </location>
</feature>
<protein>
    <submittedName>
        <fullName evidence="3">Flagellar hook-length control protein FliK</fullName>
    </submittedName>
</protein>
<feature type="compositionally biased region" description="Low complexity" evidence="1">
    <location>
        <begin position="132"/>
        <end position="150"/>
    </location>
</feature>
<evidence type="ECO:0000313" key="4">
    <source>
        <dbReference type="Proteomes" id="UP001230156"/>
    </source>
</evidence>
<dbReference type="EMBL" id="JAUYVI010000002">
    <property type="protein sequence ID" value="MDQ7247175.1"/>
    <property type="molecule type" value="Genomic_DNA"/>
</dbReference>
<feature type="region of interest" description="Disordered" evidence="1">
    <location>
        <begin position="500"/>
        <end position="557"/>
    </location>
</feature>
<accession>A0ABU0YHI0</accession>
<feature type="compositionally biased region" description="Low complexity" evidence="1">
    <location>
        <begin position="82"/>
        <end position="99"/>
    </location>
</feature>
<feature type="compositionally biased region" description="Gly residues" evidence="1">
    <location>
        <begin position="511"/>
        <end position="531"/>
    </location>
</feature>
<proteinExistence type="predicted"/>
<keyword evidence="3" id="KW-0282">Flagellum</keyword>
<name>A0ABU0YHI0_9PROT</name>
<feature type="compositionally biased region" description="Basic and acidic residues" evidence="1">
    <location>
        <begin position="41"/>
        <end position="81"/>
    </location>
</feature>
<dbReference type="Gene3D" id="3.30.750.140">
    <property type="match status" value="1"/>
</dbReference>
<feature type="compositionally biased region" description="Low complexity" evidence="1">
    <location>
        <begin position="293"/>
        <end position="303"/>
    </location>
</feature>
<dbReference type="CDD" id="cd17470">
    <property type="entry name" value="T3SS_Flik_C"/>
    <property type="match status" value="1"/>
</dbReference>
<feature type="compositionally biased region" description="Basic and acidic residues" evidence="1">
    <location>
        <begin position="103"/>
        <end position="115"/>
    </location>
</feature>
<evidence type="ECO:0000256" key="1">
    <source>
        <dbReference type="SAM" id="MobiDB-lite"/>
    </source>
</evidence>
<dbReference type="RefSeq" id="WP_379954579.1">
    <property type="nucleotide sequence ID" value="NZ_JAUYVI010000002.1"/>
</dbReference>
<keyword evidence="3" id="KW-0969">Cilium</keyword>
<evidence type="ECO:0000313" key="3">
    <source>
        <dbReference type="EMBL" id="MDQ7247175.1"/>
    </source>
</evidence>
<keyword evidence="4" id="KW-1185">Reference proteome</keyword>
<feature type="compositionally biased region" description="Low complexity" evidence="1">
    <location>
        <begin position="10"/>
        <end position="26"/>
    </location>
</feature>
<dbReference type="Pfam" id="PF02120">
    <property type="entry name" value="Flg_hook"/>
    <property type="match status" value="1"/>
</dbReference>
<reference evidence="4" key="1">
    <citation type="submission" date="2023-08" db="EMBL/GenBank/DDBJ databases">
        <title>Rhodospirillaceae gen. nov., a novel taxon isolated from the Yangtze River Yuezi River estuary sludge.</title>
        <authorList>
            <person name="Ruan L."/>
        </authorList>
    </citation>
    <scope>NUCLEOTIDE SEQUENCE [LARGE SCALE GENOMIC DNA]</scope>
    <source>
        <strain evidence="4">R-7</strain>
    </source>
</reference>